<dbReference type="NCBIfam" id="TIGR01981">
    <property type="entry name" value="sufD"/>
    <property type="match status" value="1"/>
</dbReference>
<gene>
    <name evidence="4" type="ORF">CAL65_03745</name>
</gene>
<reference evidence="5" key="1">
    <citation type="submission" date="2017-05" db="EMBL/GenBank/DDBJ databases">
        <authorList>
            <person name="Sharma S."/>
            <person name="Sidhu C."/>
            <person name="Pinnaka A.K."/>
        </authorList>
    </citation>
    <scope>NUCLEOTIDE SEQUENCE [LARGE SCALE GENOMIC DNA]</scope>
    <source>
        <strain evidence="5">AK93</strain>
    </source>
</reference>
<name>A0A3E0X3W6_9GAMM</name>
<feature type="domain" description="SUF system FeS cluster assembly SufBD core" evidence="2">
    <location>
        <begin position="172"/>
        <end position="402"/>
    </location>
</feature>
<evidence type="ECO:0000313" key="4">
    <source>
        <dbReference type="EMBL" id="RFA39017.1"/>
    </source>
</evidence>
<dbReference type="OrthoDB" id="9768262at2"/>
<evidence type="ECO:0000313" key="5">
    <source>
        <dbReference type="Proteomes" id="UP000256763"/>
    </source>
</evidence>
<dbReference type="AlphaFoldDB" id="A0A3E0X3W6"/>
<dbReference type="EMBL" id="NFZW01000002">
    <property type="protein sequence ID" value="RFA39017.1"/>
    <property type="molecule type" value="Genomic_DNA"/>
</dbReference>
<dbReference type="Pfam" id="PF01458">
    <property type="entry name" value="SUFBD_core"/>
    <property type="match status" value="1"/>
</dbReference>
<protein>
    <submittedName>
        <fullName evidence="4">Fe-S cluster assembly protein SufD</fullName>
    </submittedName>
</protein>
<dbReference type="PANTHER" id="PTHR43575:SF1">
    <property type="entry name" value="PROTEIN ABCI7, CHLOROPLASTIC"/>
    <property type="match status" value="1"/>
</dbReference>
<dbReference type="InterPro" id="IPR055346">
    <property type="entry name" value="Fe-S_cluster_assembly_SufBD"/>
</dbReference>
<keyword evidence="5" id="KW-1185">Reference proteome</keyword>
<feature type="domain" description="SUF system FeS cluster assembly SufBD N-terminal" evidence="3">
    <location>
        <begin position="23"/>
        <end position="164"/>
    </location>
</feature>
<organism evidence="4 5">
    <name type="scientific">Alkalilimnicola ehrlichii</name>
    <dbReference type="NCBI Taxonomy" id="351052"/>
    <lineage>
        <taxon>Bacteria</taxon>
        <taxon>Pseudomonadati</taxon>
        <taxon>Pseudomonadota</taxon>
        <taxon>Gammaproteobacteria</taxon>
        <taxon>Chromatiales</taxon>
        <taxon>Ectothiorhodospiraceae</taxon>
        <taxon>Alkalilimnicola</taxon>
    </lineage>
</organism>
<evidence type="ECO:0000259" key="2">
    <source>
        <dbReference type="Pfam" id="PF01458"/>
    </source>
</evidence>
<dbReference type="Proteomes" id="UP000256763">
    <property type="component" value="Unassembled WGS sequence"/>
</dbReference>
<dbReference type="InterPro" id="IPR011542">
    <property type="entry name" value="SUF_FeS_clus_asmbl_SufD"/>
</dbReference>
<dbReference type="InterPro" id="IPR037284">
    <property type="entry name" value="SUF_FeS_clus_asmbl_SufBD_sf"/>
</dbReference>
<accession>A0A3E0X3W6</accession>
<proteinExistence type="inferred from homology"/>
<evidence type="ECO:0000256" key="1">
    <source>
        <dbReference type="ARBA" id="ARBA00043967"/>
    </source>
</evidence>
<evidence type="ECO:0000259" key="3">
    <source>
        <dbReference type="Pfam" id="PF19295"/>
    </source>
</evidence>
<dbReference type="PANTHER" id="PTHR43575">
    <property type="entry name" value="PROTEIN ABCI7, CHLOROPLASTIC"/>
    <property type="match status" value="1"/>
</dbReference>
<dbReference type="SUPFAM" id="SSF101960">
    <property type="entry name" value="Stabilizer of iron transporter SufD"/>
    <property type="match status" value="1"/>
</dbReference>
<sequence length="437" mass="47902">MGQALEQQHSVYLEEFERRAGERSSEPAWLSKRRQAAIERFERLGFPTRRQEAWRNANMHVLGQQHFVLAQSGGTVGSSALAVADAIRLVFVDGRFDSAASALGDLPQGVSIQRLAEAWGDPLLEQYLDRQLDAEHPFAALNTAFAADGVVVHLKAGAVLERPIVLDFARSETAGQAAYPRLLVVAEDNAEARLVEHYRGPADTMYLTCPVTELVIGANAGLEWYKIQEEGDAAFHISCVAVDVARDGRFNGNSVASGGQFARTEVFLRLNGEGADAELNGLYLTGDGQYSDHHTWVEHRVGHCASRQRFKGVLDGKSEAVYDGLVNVAVGAAKTDAQQENRNLLLSKRALAHSNPRLEIFTDDVKAAHGSTVGELDRDALFYLRSRGIGQADAQGLMTYAFAAEQLEPIRVSAVRDYVRELLFARLPGDETVREMV</sequence>
<comment type="similarity">
    <text evidence="1">Belongs to the iron-sulfur cluster assembly SufBD family.</text>
</comment>
<dbReference type="InterPro" id="IPR000825">
    <property type="entry name" value="SUF_FeS_clus_asmbl_SufBD_core"/>
</dbReference>
<dbReference type="Pfam" id="PF19295">
    <property type="entry name" value="SufBD_N"/>
    <property type="match status" value="1"/>
</dbReference>
<dbReference type="RefSeq" id="WP_116301028.1">
    <property type="nucleotide sequence ID" value="NZ_NFZV01000002.1"/>
</dbReference>
<dbReference type="GO" id="GO:0016226">
    <property type="term" value="P:iron-sulfur cluster assembly"/>
    <property type="evidence" value="ECO:0007669"/>
    <property type="project" value="InterPro"/>
</dbReference>
<dbReference type="InterPro" id="IPR045595">
    <property type="entry name" value="SufBD_N"/>
</dbReference>
<comment type="caution">
    <text evidence="4">The sequence shown here is derived from an EMBL/GenBank/DDBJ whole genome shotgun (WGS) entry which is preliminary data.</text>
</comment>